<protein>
    <submittedName>
        <fullName evidence="5">Uncharacterized protein</fullName>
    </submittedName>
</protein>
<reference evidence="5 6" key="1">
    <citation type="submission" date="2013-07" db="EMBL/GenBank/DDBJ databases">
        <title>The Genome Sequence of Cryptococcus heveanensis BCC8398.</title>
        <authorList>
            <consortium name="The Broad Institute Genome Sequencing Platform"/>
            <person name="Cuomo C."/>
            <person name="Litvintseva A."/>
            <person name="Chen Y."/>
            <person name="Heitman J."/>
            <person name="Sun S."/>
            <person name="Springer D."/>
            <person name="Dromer F."/>
            <person name="Young S.K."/>
            <person name="Zeng Q."/>
            <person name="Gargeya S."/>
            <person name="Fitzgerald M."/>
            <person name="Abouelleil A."/>
            <person name="Alvarado L."/>
            <person name="Berlin A.M."/>
            <person name="Chapman S.B."/>
            <person name="Dewar J."/>
            <person name="Goldberg J."/>
            <person name="Griggs A."/>
            <person name="Gujja S."/>
            <person name="Hansen M."/>
            <person name="Howarth C."/>
            <person name="Imamovic A."/>
            <person name="Larimer J."/>
            <person name="McCowan C."/>
            <person name="Murphy C."/>
            <person name="Pearson M."/>
            <person name="Priest M."/>
            <person name="Roberts A."/>
            <person name="Saif S."/>
            <person name="Shea T."/>
            <person name="Sykes S."/>
            <person name="Wortman J."/>
            <person name="Nusbaum C."/>
            <person name="Birren B."/>
        </authorList>
    </citation>
    <scope>NUCLEOTIDE SEQUENCE [LARGE SCALE GENOMIC DNA]</scope>
    <source>
        <strain evidence="5 6">BCC8398</strain>
    </source>
</reference>
<evidence type="ECO:0000313" key="5">
    <source>
        <dbReference type="EMBL" id="OCF30690.1"/>
    </source>
</evidence>
<evidence type="ECO:0000256" key="2">
    <source>
        <dbReference type="ARBA" id="ARBA00022692"/>
    </source>
</evidence>
<reference evidence="6" key="2">
    <citation type="submission" date="2013-12" db="EMBL/GenBank/DDBJ databases">
        <title>Evolution of pathogenesis and genome organization in the Tremellales.</title>
        <authorList>
            <person name="Cuomo C."/>
            <person name="Litvintseva A."/>
            <person name="Heitman J."/>
            <person name="Chen Y."/>
            <person name="Sun S."/>
            <person name="Springer D."/>
            <person name="Dromer F."/>
            <person name="Young S."/>
            <person name="Zeng Q."/>
            <person name="Chapman S."/>
            <person name="Gujja S."/>
            <person name="Saif S."/>
            <person name="Birren B."/>
        </authorList>
    </citation>
    <scope>NUCLEOTIDE SEQUENCE [LARGE SCALE GENOMIC DNA]</scope>
    <source>
        <strain evidence="6">BCC8398</strain>
    </source>
</reference>
<name>A0A1B9GI03_9TREE</name>
<dbReference type="Gene3D" id="1.20.120.550">
    <property type="entry name" value="Membrane associated eicosanoid/glutathione metabolism-like domain"/>
    <property type="match status" value="1"/>
</dbReference>
<dbReference type="EMBL" id="KI669515">
    <property type="protein sequence ID" value="OCF30690.1"/>
    <property type="molecule type" value="Genomic_DNA"/>
</dbReference>
<proteinExistence type="predicted"/>
<gene>
    <name evidence="5" type="ORF">I316_07654</name>
</gene>
<keyword evidence="6" id="KW-1185">Reference proteome</keyword>
<dbReference type="SUPFAM" id="SSF161084">
    <property type="entry name" value="MAPEG domain-like"/>
    <property type="match status" value="1"/>
</dbReference>
<keyword evidence="3" id="KW-1133">Transmembrane helix</keyword>
<evidence type="ECO:0000256" key="3">
    <source>
        <dbReference type="ARBA" id="ARBA00022989"/>
    </source>
</evidence>
<dbReference type="OrthoDB" id="2122304at2759"/>
<evidence type="ECO:0000313" key="6">
    <source>
        <dbReference type="Proteomes" id="UP000092666"/>
    </source>
</evidence>
<dbReference type="GO" id="GO:0016020">
    <property type="term" value="C:membrane"/>
    <property type="evidence" value="ECO:0007669"/>
    <property type="project" value="UniProtKB-SubCell"/>
</dbReference>
<dbReference type="InterPro" id="IPR001129">
    <property type="entry name" value="Membr-assoc_MAPEG"/>
</dbReference>
<evidence type="ECO:0000256" key="1">
    <source>
        <dbReference type="ARBA" id="ARBA00004370"/>
    </source>
</evidence>
<keyword evidence="2" id="KW-0812">Transmembrane</keyword>
<organism evidence="5 6">
    <name type="scientific">Kwoniella heveanensis BCC8398</name>
    <dbReference type="NCBI Taxonomy" id="1296120"/>
    <lineage>
        <taxon>Eukaryota</taxon>
        <taxon>Fungi</taxon>
        <taxon>Dikarya</taxon>
        <taxon>Basidiomycota</taxon>
        <taxon>Agaricomycotina</taxon>
        <taxon>Tremellomycetes</taxon>
        <taxon>Tremellales</taxon>
        <taxon>Cryptococcaceae</taxon>
        <taxon>Kwoniella</taxon>
    </lineage>
</organism>
<keyword evidence="4" id="KW-0472">Membrane</keyword>
<dbReference type="PANTHER" id="PTHR35371">
    <property type="entry name" value="INNER MEMBRANE PROTEIN"/>
    <property type="match status" value="1"/>
</dbReference>
<evidence type="ECO:0000256" key="4">
    <source>
        <dbReference type="ARBA" id="ARBA00023136"/>
    </source>
</evidence>
<sequence length="164" mass="17620">MVALAGLNLPANLSFYAIPAMWVTSIAPHFYAVSVYNSERAPGTEEWDNREPKKNLEKVKSAKLSPSATEKFERAEAAQSNGFENLPLFAAAVVAGNVARLPTSTLNTAVGIYLASRVVYNVIYITNSTKLAANLRSVTYLTGIATVMTLFVKAGNAFSSSLLL</sequence>
<dbReference type="AlphaFoldDB" id="A0A1B9GI03"/>
<comment type="subcellular location">
    <subcellularLocation>
        <location evidence="1">Membrane</location>
    </subcellularLocation>
</comment>
<dbReference type="Proteomes" id="UP000092666">
    <property type="component" value="Unassembled WGS sequence"/>
</dbReference>
<dbReference type="Pfam" id="PF01124">
    <property type="entry name" value="MAPEG"/>
    <property type="match status" value="1"/>
</dbReference>
<dbReference type="InterPro" id="IPR023352">
    <property type="entry name" value="MAPEG-like_dom_sf"/>
</dbReference>
<dbReference type="PANTHER" id="PTHR35371:SF1">
    <property type="entry name" value="BLR7753 PROTEIN"/>
    <property type="match status" value="1"/>
</dbReference>
<accession>A0A1B9GI03</accession>